<reference evidence="3 4" key="1">
    <citation type="submission" date="2013-02" db="EMBL/GenBank/DDBJ databases">
        <title>The Genome Sequence of Plasmodium falciparum NF54.</title>
        <authorList>
            <consortium name="The Broad Institute Genome Sequencing Platform"/>
            <consortium name="The Broad Institute Genome Sequencing Center for Infectious Disease"/>
            <person name="Neafsey D."/>
            <person name="Cheeseman I."/>
            <person name="Volkman S."/>
            <person name="Adams J."/>
            <person name="Walker B."/>
            <person name="Young S.K."/>
            <person name="Zeng Q."/>
            <person name="Gargeya S."/>
            <person name="Fitzgerald M."/>
            <person name="Haas B."/>
            <person name="Abouelleil A."/>
            <person name="Alvarado L."/>
            <person name="Arachchi H.M."/>
            <person name="Berlin A.M."/>
            <person name="Chapman S.B."/>
            <person name="Dewar J."/>
            <person name="Goldberg J."/>
            <person name="Griggs A."/>
            <person name="Gujja S."/>
            <person name="Hansen M."/>
            <person name="Howarth C."/>
            <person name="Imamovic A."/>
            <person name="Larimer J."/>
            <person name="McCowan C."/>
            <person name="Murphy C."/>
            <person name="Neiman D."/>
            <person name="Pearson M."/>
            <person name="Priest M."/>
            <person name="Roberts A."/>
            <person name="Saif S."/>
            <person name="Shea T."/>
            <person name="Sisk P."/>
            <person name="Sykes S."/>
            <person name="Wortman J."/>
            <person name="Nusbaum C."/>
            <person name="Birren B."/>
        </authorList>
    </citation>
    <scope>NUCLEOTIDE SEQUENCE [LARGE SCALE GENOMIC DNA]</scope>
    <source>
        <strain evidence="3 4">NF54</strain>
    </source>
</reference>
<protein>
    <submittedName>
        <fullName evidence="3">Uncharacterized protein</fullName>
    </submittedName>
</protein>
<dbReference type="AlphaFoldDB" id="W7K870"/>
<dbReference type="EMBL" id="KE123786">
    <property type="protein sequence ID" value="EWC89215.1"/>
    <property type="molecule type" value="Genomic_DNA"/>
</dbReference>
<dbReference type="Pfam" id="PF15447">
    <property type="entry name" value="NTS"/>
    <property type="match status" value="1"/>
</dbReference>
<organism evidence="3 4">
    <name type="scientific">Plasmodium falciparum (isolate NF54)</name>
    <dbReference type="NCBI Taxonomy" id="5843"/>
    <lineage>
        <taxon>Eukaryota</taxon>
        <taxon>Sar</taxon>
        <taxon>Alveolata</taxon>
        <taxon>Apicomplexa</taxon>
        <taxon>Aconoidasida</taxon>
        <taxon>Haemosporida</taxon>
        <taxon>Plasmodiidae</taxon>
        <taxon>Plasmodium</taxon>
        <taxon>Plasmodium (Laverania)</taxon>
    </lineage>
</organism>
<dbReference type="InterPro" id="IPR008602">
    <property type="entry name" value="Duffy-antigen-binding"/>
</dbReference>
<evidence type="ECO:0000313" key="3">
    <source>
        <dbReference type="EMBL" id="EWC89215.1"/>
    </source>
</evidence>
<name>W7K870_PLAFO</name>
<evidence type="ECO:0000313" key="4">
    <source>
        <dbReference type="Proteomes" id="UP000030673"/>
    </source>
</evidence>
<dbReference type="InterPro" id="IPR042202">
    <property type="entry name" value="Duffy-ag-bd_sf"/>
</dbReference>
<dbReference type="Proteomes" id="UP000030673">
    <property type="component" value="Unassembled WGS sequence"/>
</dbReference>
<sequence>MGSQSSKSLEPIVDTNESYKSARNILEDIGKGIKDKVTKGAEKRGKSLKGNLSEAKFYHAYSKYRTVPESPCDLNYVFHTNVWHGNAEDRNPCLFSDKNRFSNESEAECYNSKITGNEGKIGACAPYRRRELCDYNLEHIDVNNVKSIHDLLGNLLVMARSEGESIVNSHKNTGMINVCASLARSFADIGDIVRGKDLFLGDNKERNKKLQGNLQKIFNTFQEHYKDLKKIPIDEIREYWWALNRKEVMNVWILHEYEDLLTLFNNHEKIYWLN</sequence>
<keyword evidence="4" id="KW-1185">Reference proteome</keyword>
<evidence type="ECO:0000259" key="2">
    <source>
        <dbReference type="Pfam" id="PF15447"/>
    </source>
</evidence>
<dbReference type="GO" id="GO:0016020">
    <property type="term" value="C:membrane"/>
    <property type="evidence" value="ECO:0007669"/>
    <property type="project" value="InterPro"/>
</dbReference>
<dbReference type="InterPro" id="IPR029210">
    <property type="entry name" value="PfEMP1_NTS"/>
</dbReference>
<proteinExistence type="predicted"/>
<accession>W7K870</accession>
<dbReference type="Pfam" id="PF05424">
    <property type="entry name" value="Duffy_binding"/>
    <property type="match status" value="1"/>
</dbReference>
<evidence type="ECO:0000259" key="1">
    <source>
        <dbReference type="Pfam" id="PF05424"/>
    </source>
</evidence>
<feature type="domain" description="Duffy-antigen binding" evidence="1">
    <location>
        <begin position="122"/>
        <end position="250"/>
    </location>
</feature>
<dbReference type="OMA" id="YRRRELC"/>
<gene>
    <name evidence="3" type="ORF">PFNF54_01992</name>
</gene>
<dbReference type="GO" id="GO:0046789">
    <property type="term" value="F:host cell surface receptor binding"/>
    <property type="evidence" value="ECO:0007669"/>
    <property type="project" value="InterPro"/>
</dbReference>
<feature type="domain" description="Plasmodium falciparum erythrocyte membrane protein-1 N-terminal segment" evidence="2">
    <location>
        <begin position="21"/>
        <end position="56"/>
    </location>
</feature>
<dbReference type="Gene3D" id="1.20.1310.20">
    <property type="entry name" value="Duffy-antigen binding domain"/>
    <property type="match status" value="1"/>
</dbReference>
<dbReference type="SUPFAM" id="SSF140924">
    <property type="entry name" value="Duffy binding domain-like"/>
    <property type="match status" value="1"/>
</dbReference>